<dbReference type="AlphaFoldDB" id="A0A0V0GFZ0"/>
<sequence length="61" mass="6943">MYTTCFGNDQFAVSIIDPTENVSIFYRSVLIASQFSSGNLYFDGKLIMESNKLVKQQKKLL</sequence>
<proteinExistence type="predicted"/>
<name>A0A0V0GFZ0_SOLCH</name>
<evidence type="ECO:0000313" key="1">
    <source>
        <dbReference type="EMBL" id="JAP07137.1"/>
    </source>
</evidence>
<accession>A0A0V0GFZ0</accession>
<organism evidence="1">
    <name type="scientific">Solanum chacoense</name>
    <name type="common">Chaco potato</name>
    <dbReference type="NCBI Taxonomy" id="4108"/>
    <lineage>
        <taxon>Eukaryota</taxon>
        <taxon>Viridiplantae</taxon>
        <taxon>Streptophyta</taxon>
        <taxon>Embryophyta</taxon>
        <taxon>Tracheophyta</taxon>
        <taxon>Spermatophyta</taxon>
        <taxon>Magnoliopsida</taxon>
        <taxon>eudicotyledons</taxon>
        <taxon>Gunneridae</taxon>
        <taxon>Pentapetalae</taxon>
        <taxon>asterids</taxon>
        <taxon>lamiids</taxon>
        <taxon>Solanales</taxon>
        <taxon>Solanaceae</taxon>
        <taxon>Solanoideae</taxon>
        <taxon>Solaneae</taxon>
        <taxon>Solanum</taxon>
    </lineage>
</organism>
<reference evidence="1" key="1">
    <citation type="submission" date="2015-12" db="EMBL/GenBank/DDBJ databases">
        <title>Gene expression during late stages of embryo sac development: a critical building block for successful pollen-pistil interactions.</title>
        <authorList>
            <person name="Liu Y."/>
            <person name="Joly V."/>
            <person name="Sabar M."/>
            <person name="Matton D.P."/>
        </authorList>
    </citation>
    <scope>NUCLEOTIDE SEQUENCE</scope>
</reference>
<feature type="non-terminal residue" evidence="1">
    <location>
        <position position="61"/>
    </location>
</feature>
<protein>
    <submittedName>
        <fullName evidence="1">Putative ovule protein</fullName>
    </submittedName>
</protein>
<dbReference type="EMBL" id="GEDG01039377">
    <property type="protein sequence ID" value="JAP07137.1"/>
    <property type="molecule type" value="Transcribed_RNA"/>
</dbReference>